<dbReference type="Proteomes" id="UP000887159">
    <property type="component" value="Unassembled WGS sequence"/>
</dbReference>
<organism evidence="1 2">
    <name type="scientific">Trichonephila clavipes</name>
    <name type="common">Golden silk orbweaver</name>
    <name type="synonym">Nephila clavipes</name>
    <dbReference type="NCBI Taxonomy" id="2585209"/>
    <lineage>
        <taxon>Eukaryota</taxon>
        <taxon>Metazoa</taxon>
        <taxon>Ecdysozoa</taxon>
        <taxon>Arthropoda</taxon>
        <taxon>Chelicerata</taxon>
        <taxon>Arachnida</taxon>
        <taxon>Araneae</taxon>
        <taxon>Araneomorphae</taxon>
        <taxon>Entelegynae</taxon>
        <taxon>Araneoidea</taxon>
        <taxon>Nephilidae</taxon>
        <taxon>Trichonephila</taxon>
    </lineage>
</organism>
<gene>
    <name evidence="1" type="ORF">TNCV_4001471</name>
</gene>
<protein>
    <submittedName>
        <fullName evidence="1">Uncharacterized protein</fullName>
    </submittedName>
</protein>
<evidence type="ECO:0000313" key="2">
    <source>
        <dbReference type="Proteomes" id="UP000887159"/>
    </source>
</evidence>
<reference evidence="1" key="1">
    <citation type="submission" date="2020-08" db="EMBL/GenBank/DDBJ databases">
        <title>Multicomponent nature underlies the extraordinary mechanical properties of spider dragline silk.</title>
        <authorList>
            <person name="Kono N."/>
            <person name="Nakamura H."/>
            <person name="Mori M."/>
            <person name="Yoshida Y."/>
            <person name="Ohtoshi R."/>
            <person name="Malay A.D."/>
            <person name="Moran D.A.P."/>
            <person name="Tomita M."/>
            <person name="Numata K."/>
            <person name="Arakawa K."/>
        </authorList>
    </citation>
    <scope>NUCLEOTIDE SEQUENCE</scope>
</reference>
<sequence length="77" mass="8988">MTPERETASQTLYERKVLSQVSHSKIVCEYYLFEKDRVIPPTRKRNCKQHVLEFDSGRMGAYPDYGLLLDDIITHLG</sequence>
<accession>A0A8X6RP23</accession>
<dbReference type="EMBL" id="BMAU01021202">
    <property type="protein sequence ID" value="GFX98378.1"/>
    <property type="molecule type" value="Genomic_DNA"/>
</dbReference>
<evidence type="ECO:0000313" key="1">
    <source>
        <dbReference type="EMBL" id="GFX98378.1"/>
    </source>
</evidence>
<dbReference type="AlphaFoldDB" id="A0A8X6RP23"/>
<comment type="caution">
    <text evidence="1">The sequence shown here is derived from an EMBL/GenBank/DDBJ whole genome shotgun (WGS) entry which is preliminary data.</text>
</comment>
<keyword evidence="2" id="KW-1185">Reference proteome</keyword>
<name>A0A8X6RP23_TRICX</name>
<proteinExistence type="predicted"/>